<dbReference type="Pfam" id="PF00389">
    <property type="entry name" value="2-Hacid_dh"/>
    <property type="match status" value="1"/>
</dbReference>
<dbReference type="Pfam" id="PF02826">
    <property type="entry name" value="2-Hacid_dh_C"/>
    <property type="match status" value="1"/>
</dbReference>
<keyword evidence="3" id="KW-0520">NAD</keyword>
<keyword evidence="8" id="KW-1185">Reference proteome</keyword>
<evidence type="ECO:0000259" key="6">
    <source>
        <dbReference type="Pfam" id="PF02826"/>
    </source>
</evidence>
<dbReference type="CDD" id="cd12169">
    <property type="entry name" value="PGDH_like_1"/>
    <property type="match status" value="1"/>
</dbReference>
<gene>
    <name evidence="7" type="ORF">FB45DRAFT_916676</name>
</gene>
<dbReference type="Proteomes" id="UP001221142">
    <property type="component" value="Unassembled WGS sequence"/>
</dbReference>
<dbReference type="InterPro" id="IPR029753">
    <property type="entry name" value="D-isomer_DH_CS"/>
</dbReference>
<dbReference type="Gene3D" id="3.40.50.720">
    <property type="entry name" value="NAD(P)-binding Rossmann-like Domain"/>
    <property type="match status" value="2"/>
</dbReference>
<feature type="domain" description="D-isomer specific 2-hydroxyacid dehydrogenase catalytic" evidence="5">
    <location>
        <begin position="22"/>
        <end position="315"/>
    </location>
</feature>
<dbReference type="GO" id="GO:0051287">
    <property type="term" value="F:NAD binding"/>
    <property type="evidence" value="ECO:0007669"/>
    <property type="project" value="InterPro"/>
</dbReference>
<evidence type="ECO:0000256" key="1">
    <source>
        <dbReference type="ARBA" id="ARBA00005854"/>
    </source>
</evidence>
<keyword evidence="2 4" id="KW-0560">Oxidoreductase</keyword>
<evidence type="ECO:0000259" key="5">
    <source>
        <dbReference type="Pfam" id="PF00389"/>
    </source>
</evidence>
<evidence type="ECO:0000256" key="4">
    <source>
        <dbReference type="RuleBase" id="RU003719"/>
    </source>
</evidence>
<accession>A0AAD7FPB8</accession>
<name>A0AAD7FPB8_9AGAR</name>
<evidence type="ECO:0000256" key="2">
    <source>
        <dbReference type="ARBA" id="ARBA00023002"/>
    </source>
</evidence>
<evidence type="ECO:0000256" key="3">
    <source>
        <dbReference type="ARBA" id="ARBA00023027"/>
    </source>
</evidence>
<dbReference type="InterPro" id="IPR006139">
    <property type="entry name" value="D-isomer_2_OHA_DH_cat_dom"/>
</dbReference>
<dbReference type="AlphaFoldDB" id="A0AAD7FPB8"/>
<dbReference type="InterPro" id="IPR006140">
    <property type="entry name" value="D-isomer_DH_NAD-bd"/>
</dbReference>
<sequence length="318" mass="34731">MRVAILDDYQSAALTMADWSQVKQKASVDVFTDTLADEDELVKRLADYDIICTMRERTKFPASLLARLPKLRLLTTTGMHNRVIDLEYAKQAGLTVSGTNSDGASTLEHIWALLLATVRDIPAEHWNIKTKNPQWQTSVPGGLSGKTLGLVGVGKLGSQTGKIAKAFNMKVIGWSPHLTPERAAEAGVEFCATKAELLANADIVSLHLVLSESTRHIITGDDLALLKPTAYFINTSRGPLVDEAALIAVLKSKKIAAAGLDVYEVEPLPLDNPLRDLDNVVLTPHNAYANTTSYGVWWPQTVENISSFLDGNPMRKMN</sequence>
<comment type="caution">
    <text evidence="7">The sequence shown here is derived from an EMBL/GenBank/DDBJ whole genome shotgun (WGS) entry which is preliminary data.</text>
</comment>
<dbReference type="EMBL" id="JARKIF010000009">
    <property type="protein sequence ID" value="KAJ7630835.1"/>
    <property type="molecule type" value="Genomic_DNA"/>
</dbReference>
<reference evidence="7" key="1">
    <citation type="submission" date="2023-03" db="EMBL/GenBank/DDBJ databases">
        <title>Massive genome expansion in bonnet fungi (Mycena s.s.) driven by repeated elements and novel gene families across ecological guilds.</title>
        <authorList>
            <consortium name="Lawrence Berkeley National Laboratory"/>
            <person name="Harder C.B."/>
            <person name="Miyauchi S."/>
            <person name="Viragh M."/>
            <person name="Kuo A."/>
            <person name="Thoen E."/>
            <person name="Andreopoulos B."/>
            <person name="Lu D."/>
            <person name="Skrede I."/>
            <person name="Drula E."/>
            <person name="Henrissat B."/>
            <person name="Morin E."/>
            <person name="Kohler A."/>
            <person name="Barry K."/>
            <person name="LaButti K."/>
            <person name="Morin E."/>
            <person name="Salamov A."/>
            <person name="Lipzen A."/>
            <person name="Mereny Z."/>
            <person name="Hegedus B."/>
            <person name="Baldrian P."/>
            <person name="Stursova M."/>
            <person name="Weitz H."/>
            <person name="Taylor A."/>
            <person name="Grigoriev I.V."/>
            <person name="Nagy L.G."/>
            <person name="Martin F."/>
            <person name="Kauserud H."/>
        </authorList>
    </citation>
    <scope>NUCLEOTIDE SEQUENCE</scope>
    <source>
        <strain evidence="7">9284</strain>
    </source>
</reference>
<feature type="domain" description="D-isomer specific 2-hydroxyacid dehydrogenase NAD-binding" evidence="6">
    <location>
        <begin position="112"/>
        <end position="287"/>
    </location>
</feature>
<dbReference type="InterPro" id="IPR036291">
    <property type="entry name" value="NAD(P)-bd_dom_sf"/>
</dbReference>
<dbReference type="SUPFAM" id="SSF51735">
    <property type="entry name" value="NAD(P)-binding Rossmann-fold domains"/>
    <property type="match status" value="1"/>
</dbReference>
<evidence type="ECO:0000313" key="8">
    <source>
        <dbReference type="Proteomes" id="UP001221142"/>
    </source>
</evidence>
<protein>
    <submittedName>
        <fullName evidence="7">D-isomer specific 2-hydroxyacid dehydrogenase</fullName>
    </submittedName>
</protein>
<dbReference type="PANTHER" id="PTHR42789:SF1">
    <property type="entry name" value="D-ISOMER SPECIFIC 2-HYDROXYACID DEHYDROGENASE FAMILY PROTEIN (AFU_ORTHOLOGUE AFUA_6G10090)"/>
    <property type="match status" value="1"/>
</dbReference>
<organism evidence="7 8">
    <name type="scientific">Roridomyces roridus</name>
    <dbReference type="NCBI Taxonomy" id="1738132"/>
    <lineage>
        <taxon>Eukaryota</taxon>
        <taxon>Fungi</taxon>
        <taxon>Dikarya</taxon>
        <taxon>Basidiomycota</taxon>
        <taxon>Agaricomycotina</taxon>
        <taxon>Agaricomycetes</taxon>
        <taxon>Agaricomycetidae</taxon>
        <taxon>Agaricales</taxon>
        <taxon>Marasmiineae</taxon>
        <taxon>Mycenaceae</taxon>
        <taxon>Roridomyces</taxon>
    </lineage>
</organism>
<dbReference type="PANTHER" id="PTHR42789">
    <property type="entry name" value="D-ISOMER SPECIFIC 2-HYDROXYACID DEHYDROGENASE FAMILY PROTEIN (AFU_ORTHOLOGUE AFUA_6G10090)"/>
    <property type="match status" value="1"/>
</dbReference>
<proteinExistence type="inferred from homology"/>
<dbReference type="InterPro" id="IPR050857">
    <property type="entry name" value="D-2-hydroxyacid_DH"/>
</dbReference>
<dbReference type="GO" id="GO:0016616">
    <property type="term" value="F:oxidoreductase activity, acting on the CH-OH group of donors, NAD or NADP as acceptor"/>
    <property type="evidence" value="ECO:0007669"/>
    <property type="project" value="InterPro"/>
</dbReference>
<comment type="similarity">
    <text evidence="1 4">Belongs to the D-isomer specific 2-hydroxyacid dehydrogenase family.</text>
</comment>
<dbReference type="SUPFAM" id="SSF52283">
    <property type="entry name" value="Formate/glycerate dehydrogenase catalytic domain-like"/>
    <property type="match status" value="1"/>
</dbReference>
<dbReference type="PROSITE" id="PS00671">
    <property type="entry name" value="D_2_HYDROXYACID_DH_3"/>
    <property type="match status" value="1"/>
</dbReference>
<evidence type="ECO:0000313" key="7">
    <source>
        <dbReference type="EMBL" id="KAJ7630835.1"/>
    </source>
</evidence>